<keyword evidence="4" id="KW-1185">Reference proteome</keyword>
<keyword evidence="1" id="KW-0677">Repeat</keyword>
<dbReference type="AlphaFoldDB" id="A0A226EZN3"/>
<proteinExistence type="predicted"/>
<evidence type="ECO:0000313" key="3">
    <source>
        <dbReference type="EMBL" id="OXA63039.1"/>
    </source>
</evidence>
<accession>A0A226EZN3</accession>
<name>A0A226EZN3_FOLCA</name>
<evidence type="ECO:0000256" key="1">
    <source>
        <dbReference type="ARBA" id="ARBA00022737"/>
    </source>
</evidence>
<dbReference type="STRING" id="158441.A0A226EZN3"/>
<protein>
    <submittedName>
        <fullName evidence="3">Myosin light chain alkali</fullName>
    </submittedName>
</protein>
<evidence type="ECO:0000313" key="4">
    <source>
        <dbReference type="Proteomes" id="UP000198287"/>
    </source>
</evidence>
<keyword evidence="2" id="KW-0514">Muscle protein</keyword>
<evidence type="ECO:0000256" key="2">
    <source>
        <dbReference type="ARBA" id="ARBA00023179"/>
    </source>
</evidence>
<dbReference type="GO" id="GO:0005859">
    <property type="term" value="C:muscle myosin complex"/>
    <property type="evidence" value="ECO:0007669"/>
    <property type="project" value="TreeGrafter"/>
</dbReference>
<dbReference type="SUPFAM" id="SSF47473">
    <property type="entry name" value="EF-hand"/>
    <property type="match status" value="1"/>
</dbReference>
<dbReference type="OrthoDB" id="26525at2759"/>
<comment type="caution">
    <text evidence="3">The sequence shown here is derived from an EMBL/GenBank/DDBJ whole genome shotgun (WGS) entry which is preliminary data.</text>
</comment>
<dbReference type="FunFam" id="1.10.238.10:FF:000001">
    <property type="entry name" value="Calmodulin 1"/>
    <property type="match status" value="1"/>
</dbReference>
<dbReference type="PANTHER" id="PTHR23048:SF33">
    <property type="entry name" value="MYOSIN LIGHT CHAIN ALKALI"/>
    <property type="match status" value="1"/>
</dbReference>
<dbReference type="InterPro" id="IPR011992">
    <property type="entry name" value="EF-hand-dom_pair"/>
</dbReference>
<sequence>MALSSKETEAARFVFSIYDFDSNGMDAFYLGPALRALKLAPTLSTISKFGGTQRKGQASFNSEEFIALYAKVKESVESGTMEDFLECLKINDKHESGTISTSHLTHLLQSYGEKLSDDEVDEIIRDCGNPQNGVIEYVPFLENLLSESEQISPVEEVGKLNTSSVINEGCTGDVKPTDKVKLKIQTQRPVPDEVNNPEPQTPKLSDAAFSLKTTKSKTTSISDMENAKKAATAAAEAVLKPKNQMPLIKIKTQGLIGNMVKK</sequence>
<dbReference type="EMBL" id="LNIX01000001">
    <property type="protein sequence ID" value="OXA63039.1"/>
    <property type="molecule type" value="Genomic_DNA"/>
</dbReference>
<dbReference type="Proteomes" id="UP000198287">
    <property type="component" value="Unassembled WGS sequence"/>
</dbReference>
<gene>
    <name evidence="3" type="ORF">Fcan01_02438</name>
</gene>
<dbReference type="Gene3D" id="1.10.238.10">
    <property type="entry name" value="EF-hand"/>
    <property type="match status" value="2"/>
</dbReference>
<organism evidence="3 4">
    <name type="scientific">Folsomia candida</name>
    <name type="common">Springtail</name>
    <dbReference type="NCBI Taxonomy" id="158441"/>
    <lineage>
        <taxon>Eukaryota</taxon>
        <taxon>Metazoa</taxon>
        <taxon>Ecdysozoa</taxon>
        <taxon>Arthropoda</taxon>
        <taxon>Hexapoda</taxon>
        <taxon>Collembola</taxon>
        <taxon>Entomobryomorpha</taxon>
        <taxon>Isotomoidea</taxon>
        <taxon>Isotomidae</taxon>
        <taxon>Proisotominae</taxon>
        <taxon>Folsomia</taxon>
    </lineage>
</organism>
<dbReference type="PANTHER" id="PTHR23048">
    <property type="entry name" value="MYOSIN LIGHT CHAIN 1, 3"/>
    <property type="match status" value="1"/>
</dbReference>
<reference evidence="3 4" key="1">
    <citation type="submission" date="2015-12" db="EMBL/GenBank/DDBJ databases">
        <title>The genome of Folsomia candida.</title>
        <authorList>
            <person name="Faddeeva A."/>
            <person name="Derks M.F."/>
            <person name="Anvar Y."/>
            <person name="Smit S."/>
            <person name="Van Straalen N."/>
            <person name="Roelofs D."/>
        </authorList>
    </citation>
    <scope>NUCLEOTIDE SEQUENCE [LARGE SCALE GENOMIC DNA]</scope>
    <source>
        <strain evidence="3 4">VU population</strain>
        <tissue evidence="3">Whole body</tissue>
    </source>
</reference>
<dbReference type="InterPro" id="IPR050230">
    <property type="entry name" value="CALM/Myosin/TropC-like"/>
</dbReference>